<keyword evidence="2" id="KW-1185">Reference proteome</keyword>
<accession>A0A2U3B740</accession>
<comment type="caution">
    <text evidence="1">The sequence shown here is derived from an EMBL/GenBank/DDBJ whole genome shotgun (WGS) entry which is preliminary data.</text>
</comment>
<evidence type="ECO:0000313" key="2">
    <source>
        <dbReference type="Proteomes" id="UP000245362"/>
    </source>
</evidence>
<evidence type="ECO:0000313" key="1">
    <source>
        <dbReference type="EMBL" id="PWI32598.1"/>
    </source>
</evidence>
<proteinExistence type="predicted"/>
<gene>
    <name evidence="1" type="ORF">DI392_14345</name>
</gene>
<protein>
    <submittedName>
        <fullName evidence="1">Uncharacterized protein</fullName>
    </submittedName>
</protein>
<reference evidence="1 2" key="1">
    <citation type="submission" date="2018-05" db="EMBL/GenBank/DDBJ databases">
        <title>Vibrio limimaris sp. nov., isolated from marine sediment.</title>
        <authorList>
            <person name="Li C.-M."/>
        </authorList>
    </citation>
    <scope>NUCLEOTIDE SEQUENCE [LARGE SCALE GENOMIC DNA]</scope>
    <source>
        <strain evidence="1 2">E4404</strain>
    </source>
</reference>
<dbReference type="AlphaFoldDB" id="A0A2U3B740"/>
<sequence length="100" mass="11122">MATVEKVEAALEVFSSKKAIKDMGIRVTELEAIRDRINVVIAEMKQAAAHMGLYEINGRQFKEPIKGMASPALQAEIDIHNEHTGDEITKRDCLISVIDE</sequence>
<organism evidence="1 2">
    <name type="scientific">Vibrio albus</name>
    <dbReference type="NCBI Taxonomy" id="2200953"/>
    <lineage>
        <taxon>Bacteria</taxon>
        <taxon>Pseudomonadati</taxon>
        <taxon>Pseudomonadota</taxon>
        <taxon>Gammaproteobacteria</taxon>
        <taxon>Vibrionales</taxon>
        <taxon>Vibrionaceae</taxon>
        <taxon>Vibrio</taxon>
    </lineage>
</organism>
<dbReference type="RefSeq" id="WP_109320384.1">
    <property type="nucleotide sequence ID" value="NZ_QFWT01000008.1"/>
</dbReference>
<name>A0A2U3B740_9VIBR</name>
<dbReference type="Proteomes" id="UP000245362">
    <property type="component" value="Unassembled WGS sequence"/>
</dbReference>
<dbReference type="EMBL" id="QFWT01000008">
    <property type="protein sequence ID" value="PWI32598.1"/>
    <property type="molecule type" value="Genomic_DNA"/>
</dbReference>